<comment type="similarity">
    <text evidence="2">Belongs to the bacterial solute-binding protein 1 family.</text>
</comment>
<dbReference type="PROSITE" id="PS51318">
    <property type="entry name" value="TAT"/>
    <property type="match status" value="1"/>
</dbReference>
<reference evidence="7" key="1">
    <citation type="submission" date="2020-08" db="EMBL/GenBank/DDBJ databases">
        <title>Genomic Encyclopedia of Type Strains, Phase IV (KMG-IV): sequencing the most valuable type-strain genomes for metagenomic binning, comparative biology and taxonomic classification.</title>
        <authorList>
            <person name="Goeker M."/>
        </authorList>
    </citation>
    <scope>NUCLEOTIDE SEQUENCE [LARGE SCALE GENOMIC DNA]</scope>
    <source>
        <strain evidence="7">DSM 105040</strain>
    </source>
</reference>
<dbReference type="AlphaFoldDB" id="A0A840CDF9"/>
<keyword evidence="8" id="KW-1185">Reference proteome</keyword>
<evidence type="ECO:0000256" key="6">
    <source>
        <dbReference type="SAM" id="SignalP"/>
    </source>
</evidence>
<dbReference type="GO" id="GO:0030975">
    <property type="term" value="F:thiamine binding"/>
    <property type="evidence" value="ECO:0007669"/>
    <property type="project" value="TreeGrafter"/>
</dbReference>
<dbReference type="GO" id="GO:0030976">
    <property type="term" value="F:thiamine pyrophosphate binding"/>
    <property type="evidence" value="ECO:0007669"/>
    <property type="project" value="TreeGrafter"/>
</dbReference>
<gene>
    <name evidence="7" type="ORF">GGR17_003971</name>
</gene>
<dbReference type="GO" id="GO:0030288">
    <property type="term" value="C:outer membrane-bounded periplasmic space"/>
    <property type="evidence" value="ECO:0007669"/>
    <property type="project" value="TreeGrafter"/>
</dbReference>
<sequence length="353" mass="38225">MRNSTFNLNRRSVLKAGVAVGTVALTAPYVSSAEAAENVLYVNTWGGAWEASAKKHLFDPFTADTGVEIRTVSPVSLAKLAAQKRSGVYEFDVTTLGVAPLAQASNGDLIETAEGVVSDDDLFPGALSNNGVASHAFGNNLVYRNDIYGDAGPQSWADFWDVAKFPGDRSLQKYAARIIAFALLADGVPKDQLFPYDLDRAFASLDKIKPHVVNWWSQGPQATQMLRDAEVSVLGMWPQYAKTAIDEGTPGTVVWNECLVDTAYWVVAKGTPRAEMAWEFVKSAVKPERVGPFAASSGMGPVNPAAVDFIDPAFIEFMPTAPQYKDMVVFLKADGIAGQLEEMDARFADWLLS</sequence>
<dbReference type="SUPFAM" id="SSF53850">
    <property type="entry name" value="Periplasmic binding protein-like II"/>
    <property type="match status" value="1"/>
</dbReference>
<keyword evidence="5" id="KW-0574">Periplasm</keyword>
<name>A0A840CDF9_9RHOB</name>
<evidence type="ECO:0000256" key="4">
    <source>
        <dbReference type="ARBA" id="ARBA00022729"/>
    </source>
</evidence>
<dbReference type="GO" id="GO:0015888">
    <property type="term" value="P:thiamine transport"/>
    <property type="evidence" value="ECO:0007669"/>
    <property type="project" value="TreeGrafter"/>
</dbReference>
<dbReference type="InterPro" id="IPR006311">
    <property type="entry name" value="TAT_signal"/>
</dbReference>
<dbReference type="Gene3D" id="3.40.190.10">
    <property type="entry name" value="Periplasmic binding protein-like II"/>
    <property type="match status" value="2"/>
</dbReference>
<evidence type="ECO:0000256" key="5">
    <source>
        <dbReference type="ARBA" id="ARBA00022764"/>
    </source>
</evidence>
<feature type="signal peptide" evidence="6">
    <location>
        <begin position="1"/>
        <end position="35"/>
    </location>
</feature>
<dbReference type="PANTHER" id="PTHR30006">
    <property type="entry name" value="THIAMINE-BINDING PERIPLASMIC PROTEIN-RELATED"/>
    <property type="match status" value="1"/>
</dbReference>
<accession>A0A840CDF9</accession>
<keyword evidence="4 6" id="KW-0732">Signal</keyword>
<evidence type="ECO:0000313" key="7">
    <source>
        <dbReference type="EMBL" id="MBB4024131.1"/>
    </source>
</evidence>
<dbReference type="Proteomes" id="UP000585681">
    <property type="component" value="Unassembled WGS sequence"/>
</dbReference>
<dbReference type="EMBL" id="JACIEQ010000023">
    <property type="protein sequence ID" value="MBB4024131.1"/>
    <property type="molecule type" value="Genomic_DNA"/>
</dbReference>
<comment type="subcellular location">
    <subcellularLocation>
        <location evidence="1">Periplasm</location>
    </subcellularLocation>
</comment>
<comment type="caution">
    <text evidence="7">The sequence shown here is derived from an EMBL/GenBank/DDBJ whole genome shotgun (WGS) entry which is preliminary data.</text>
</comment>
<evidence type="ECO:0000313" key="8">
    <source>
        <dbReference type="Proteomes" id="UP000585681"/>
    </source>
</evidence>
<proteinExistence type="inferred from homology"/>
<dbReference type="RefSeq" id="WP_207642710.1">
    <property type="nucleotide sequence ID" value="NZ_JACIEQ010000023.1"/>
</dbReference>
<protein>
    <submittedName>
        <fullName evidence="7">Putative spermidine/putrescine transport system substrate-binding protein</fullName>
    </submittedName>
</protein>
<organism evidence="7 8">
    <name type="scientific">Actibacterium naphthalenivorans</name>
    <dbReference type="NCBI Taxonomy" id="1614693"/>
    <lineage>
        <taxon>Bacteria</taxon>
        <taxon>Pseudomonadati</taxon>
        <taxon>Pseudomonadota</taxon>
        <taxon>Alphaproteobacteria</taxon>
        <taxon>Rhodobacterales</taxon>
        <taxon>Roseobacteraceae</taxon>
        <taxon>Actibacterium</taxon>
    </lineage>
</organism>
<evidence type="ECO:0000256" key="3">
    <source>
        <dbReference type="ARBA" id="ARBA00022448"/>
    </source>
</evidence>
<keyword evidence="3" id="KW-0813">Transport</keyword>
<dbReference type="PANTHER" id="PTHR30006:SF3">
    <property type="entry name" value="THIAMINE-BINDING PERIPLASMIC PROTEIN"/>
    <property type="match status" value="1"/>
</dbReference>
<evidence type="ECO:0000256" key="2">
    <source>
        <dbReference type="ARBA" id="ARBA00008520"/>
    </source>
</evidence>
<feature type="chain" id="PRO_5032675052" evidence="6">
    <location>
        <begin position="36"/>
        <end position="353"/>
    </location>
</feature>
<dbReference type="InterPro" id="IPR006059">
    <property type="entry name" value="SBP"/>
</dbReference>
<evidence type="ECO:0000256" key="1">
    <source>
        <dbReference type="ARBA" id="ARBA00004418"/>
    </source>
</evidence>
<dbReference type="Pfam" id="PF13416">
    <property type="entry name" value="SBP_bac_8"/>
    <property type="match status" value="1"/>
</dbReference>